<feature type="compositionally biased region" description="Low complexity" evidence="1">
    <location>
        <begin position="530"/>
        <end position="544"/>
    </location>
</feature>
<feature type="region of interest" description="Disordered" evidence="1">
    <location>
        <begin position="819"/>
        <end position="839"/>
    </location>
</feature>
<organism evidence="2 3">
    <name type="scientific">Cynara cardunculus var. scolymus</name>
    <name type="common">Globe artichoke</name>
    <name type="synonym">Cynara scolymus</name>
    <dbReference type="NCBI Taxonomy" id="59895"/>
    <lineage>
        <taxon>Eukaryota</taxon>
        <taxon>Viridiplantae</taxon>
        <taxon>Streptophyta</taxon>
        <taxon>Embryophyta</taxon>
        <taxon>Tracheophyta</taxon>
        <taxon>Spermatophyta</taxon>
        <taxon>Magnoliopsida</taxon>
        <taxon>eudicotyledons</taxon>
        <taxon>Gunneridae</taxon>
        <taxon>Pentapetalae</taxon>
        <taxon>asterids</taxon>
        <taxon>campanulids</taxon>
        <taxon>Asterales</taxon>
        <taxon>Asteraceae</taxon>
        <taxon>Carduoideae</taxon>
        <taxon>Cardueae</taxon>
        <taxon>Carduinae</taxon>
        <taxon>Cynara</taxon>
    </lineage>
</organism>
<evidence type="ECO:0000313" key="2">
    <source>
        <dbReference type="EMBL" id="KVI00272.1"/>
    </source>
</evidence>
<dbReference type="GO" id="GO:0006405">
    <property type="term" value="P:RNA export from nucleus"/>
    <property type="evidence" value="ECO:0007669"/>
    <property type="project" value="InterPro"/>
</dbReference>
<gene>
    <name evidence="2" type="ORF">Ccrd_021477</name>
</gene>
<feature type="region of interest" description="Disordered" evidence="1">
    <location>
        <begin position="586"/>
        <end position="605"/>
    </location>
</feature>
<feature type="compositionally biased region" description="Low complexity" evidence="1">
    <location>
        <begin position="633"/>
        <end position="675"/>
    </location>
</feature>
<protein>
    <submittedName>
        <fullName evidence="2">Nuclear pore complex protein</fullName>
    </submittedName>
</protein>
<feature type="region of interest" description="Disordered" evidence="1">
    <location>
        <begin position="626"/>
        <end position="686"/>
    </location>
</feature>
<dbReference type="STRING" id="59895.A0A118JZQ8"/>
<dbReference type="EMBL" id="LEKV01003393">
    <property type="protein sequence ID" value="KVI00272.1"/>
    <property type="molecule type" value="Genomic_DNA"/>
</dbReference>
<keyword evidence="3" id="KW-1185">Reference proteome</keyword>
<dbReference type="AlphaFoldDB" id="A0A118JZQ8"/>
<dbReference type="PANTHER" id="PTHR34418">
    <property type="entry name" value="NUCLEAR PORE COMPLEX PROTEIN NUP214 ISOFORM X1"/>
    <property type="match status" value="1"/>
</dbReference>
<comment type="caution">
    <text evidence="2">The sequence shown here is derived from an EMBL/GenBank/DDBJ whole genome shotgun (WGS) entry which is preliminary data.</text>
</comment>
<dbReference type="Gramene" id="KVI00272">
    <property type="protein sequence ID" value="KVI00272"/>
    <property type="gene ID" value="Ccrd_021477"/>
</dbReference>
<feature type="region of interest" description="Disordered" evidence="1">
    <location>
        <begin position="530"/>
        <end position="554"/>
    </location>
</feature>
<reference evidence="2 3" key="1">
    <citation type="journal article" date="2016" name="Sci. Rep.">
        <title>The genome sequence of the outbreeding globe artichoke constructed de novo incorporating a phase-aware low-pass sequencing strategy of F1 progeny.</title>
        <authorList>
            <person name="Scaglione D."/>
            <person name="Reyes-Chin-Wo S."/>
            <person name="Acquadro A."/>
            <person name="Froenicke L."/>
            <person name="Portis E."/>
            <person name="Beitel C."/>
            <person name="Tirone M."/>
            <person name="Mauro R."/>
            <person name="Lo Monaco A."/>
            <person name="Mauromicale G."/>
            <person name="Faccioli P."/>
            <person name="Cattivelli L."/>
            <person name="Rieseberg L."/>
            <person name="Michelmore R."/>
            <person name="Lanteri S."/>
        </authorList>
    </citation>
    <scope>NUCLEOTIDE SEQUENCE [LARGE SCALE GENOMIC DNA]</scope>
    <source>
        <strain evidence="2">2C</strain>
    </source>
</reference>
<dbReference type="GO" id="GO:0017056">
    <property type="term" value="F:structural constituent of nuclear pore"/>
    <property type="evidence" value="ECO:0007669"/>
    <property type="project" value="InterPro"/>
</dbReference>
<accession>A0A118JZQ8</accession>
<proteinExistence type="predicted"/>
<feature type="region of interest" description="Disordered" evidence="1">
    <location>
        <begin position="462"/>
        <end position="500"/>
    </location>
</feature>
<feature type="compositionally biased region" description="Polar residues" evidence="1">
    <location>
        <begin position="79"/>
        <end position="89"/>
    </location>
</feature>
<evidence type="ECO:0000313" key="3">
    <source>
        <dbReference type="Proteomes" id="UP000243975"/>
    </source>
</evidence>
<dbReference type="Proteomes" id="UP000243975">
    <property type="component" value="Unassembled WGS sequence"/>
</dbReference>
<feature type="compositionally biased region" description="Basic and acidic residues" evidence="1">
    <location>
        <begin position="92"/>
        <end position="105"/>
    </location>
</feature>
<name>A0A118JZQ8_CYNCS</name>
<evidence type="ECO:0000256" key="1">
    <source>
        <dbReference type="SAM" id="MobiDB-lite"/>
    </source>
</evidence>
<dbReference type="OMA" id="MEKSWIN"/>
<dbReference type="InterPro" id="IPR044694">
    <property type="entry name" value="NUP214"/>
</dbReference>
<sequence>MNAQLAAAEKLSECLSKQMAVLSIETEPVKNQNVKKELFDTIGISYDDTTFSSPGQEKSREILLKSKVLVPSCSTAANTNLKKSQQGAVKSSEPETARRRRDSLDRNWASIEPPKTTVKRILLQEDRQMSPGRLSLPTGPLKLNHQLSEGSMVSHDIPRGVLNISQSKGSQDVQIKRHFEGQSNSSLWDSSRSDSSKTPAASVLSLGSGSKTMPIISQDAARNLNFTLKSDPVVVNNPKFSQQLQSFPEASSNSTGSLAKNIFQKKSIEFSESSNKDTVKSKFAVGNGNQRPIVAESSSIWSRKSQESPFSAVSSAGSGTAFSGRSFSLEASTRESQVGEAVSSSIASLPVPVTSAPTSFVFKDAIPSTISAISLSKSSTNFGIKLGATSTLPLSGSSASFPSFPSTPSFGATREPMISSSIEPLANVELNTSKLELSKSNLDTSEISTPHVVSMPKFDLKPDVKSSAQTSPPQPVLSSGAPDMKLGFSVPSEPTTRREPSTIFFSGSQLNLSATNSPVLASNSKAEQPAVAPALSSSPAISNPVEEVGKENDNSDVALTQEDEMEEEAPDTTQIILGNLGGFGLGSAPNPGAPKQNPFGAPFGNAAANTPITSFTSPSTGGLFRPASFNIASSQPSQPSQQTNFGGFSSGFGSNNNQSNTGLGFGSNNNQSNTGQGFGQPARIGSGQQALGSVLGSFGQSRQFGAGLPGSVASPSPFGSGFGGSQTAGGFATASSSGGFANLASGGGGFGSLATSGGGFAAAPTGGGFAAAPTGGGGFAAAATGSVGFGGAPAGGGFAGAAPGGFGAFGSQGGSGFSAFGSTGGTGRPPSELFTQMRR</sequence>
<dbReference type="PANTHER" id="PTHR34418:SF3">
    <property type="entry name" value="NUCLEAR PORE COMPLEX PROTEIN NUP214"/>
    <property type="match status" value="1"/>
</dbReference>
<feature type="region of interest" description="Disordered" evidence="1">
    <location>
        <begin position="180"/>
        <end position="205"/>
    </location>
</feature>
<feature type="region of interest" description="Disordered" evidence="1">
    <location>
        <begin position="79"/>
        <end position="111"/>
    </location>
</feature>